<dbReference type="Gene3D" id="1.10.10.10">
    <property type="entry name" value="Winged helix-like DNA-binding domain superfamily/Winged helix DNA-binding domain"/>
    <property type="match status" value="1"/>
</dbReference>
<accession>A0A0R1L4Q5</accession>
<reference evidence="2 3" key="1">
    <citation type="journal article" date="2015" name="Genome Announc.">
        <title>Expanding the biotechnology potential of lactobacilli through comparative genomics of 213 strains and associated genera.</title>
        <authorList>
            <person name="Sun Z."/>
            <person name="Harris H.M."/>
            <person name="McCann A."/>
            <person name="Guo C."/>
            <person name="Argimon S."/>
            <person name="Zhang W."/>
            <person name="Yang X."/>
            <person name="Jeffery I.B."/>
            <person name="Cooney J.C."/>
            <person name="Kagawa T.F."/>
            <person name="Liu W."/>
            <person name="Song Y."/>
            <person name="Salvetti E."/>
            <person name="Wrobel A."/>
            <person name="Rasinkangas P."/>
            <person name="Parkhill J."/>
            <person name="Rea M.C."/>
            <person name="O'Sullivan O."/>
            <person name="Ritari J."/>
            <person name="Douillard F.P."/>
            <person name="Paul Ross R."/>
            <person name="Yang R."/>
            <person name="Briner A.E."/>
            <person name="Felis G.E."/>
            <person name="de Vos W.M."/>
            <person name="Barrangou R."/>
            <person name="Klaenhammer T.R."/>
            <person name="Caufield P.W."/>
            <person name="Cui Y."/>
            <person name="Zhang H."/>
            <person name="O'Toole P.W."/>
        </authorList>
    </citation>
    <scope>NUCLEOTIDE SEQUENCE [LARGE SCALE GENOMIC DNA]</scope>
    <source>
        <strain evidence="2 3">DSM 19904</strain>
    </source>
</reference>
<evidence type="ECO:0000313" key="3">
    <source>
        <dbReference type="Proteomes" id="UP000051581"/>
    </source>
</evidence>
<dbReference type="SUPFAM" id="SSF46785">
    <property type="entry name" value="Winged helix' DNA-binding domain"/>
    <property type="match status" value="1"/>
</dbReference>
<dbReference type="InterPro" id="IPR005149">
    <property type="entry name" value="Tscrpt_reg_PadR_N"/>
</dbReference>
<dbReference type="EMBL" id="AZEA01000022">
    <property type="protein sequence ID" value="KRK87354.1"/>
    <property type="molecule type" value="Genomic_DNA"/>
</dbReference>
<feature type="domain" description="Transcription regulator PadR N-terminal" evidence="1">
    <location>
        <begin position="10"/>
        <end position="79"/>
    </location>
</feature>
<gene>
    <name evidence="2" type="ORF">FD17_GL001327</name>
</gene>
<name>A0A0R1L4Q5_9LACO</name>
<evidence type="ECO:0000259" key="1">
    <source>
        <dbReference type="Pfam" id="PF03551"/>
    </source>
</evidence>
<dbReference type="AlphaFoldDB" id="A0A0R1L4Q5"/>
<proteinExistence type="predicted"/>
<protein>
    <submittedName>
        <fullName evidence="2">PadR family transcriptional regulator</fullName>
    </submittedName>
</protein>
<dbReference type="InterPro" id="IPR052509">
    <property type="entry name" value="Metal_resp_DNA-bind_regulator"/>
</dbReference>
<evidence type="ECO:0000313" key="2">
    <source>
        <dbReference type="EMBL" id="KRK87354.1"/>
    </source>
</evidence>
<dbReference type="PANTHER" id="PTHR33169">
    <property type="entry name" value="PADR-FAMILY TRANSCRIPTIONAL REGULATOR"/>
    <property type="match status" value="1"/>
</dbReference>
<dbReference type="Proteomes" id="UP000051581">
    <property type="component" value="Unassembled WGS sequence"/>
</dbReference>
<dbReference type="InterPro" id="IPR036390">
    <property type="entry name" value="WH_DNA-bd_sf"/>
</dbReference>
<dbReference type="OrthoDB" id="9791785at2"/>
<organism evidence="2 3">
    <name type="scientific">Lentilactobacillus sunkii DSM 19904</name>
    <dbReference type="NCBI Taxonomy" id="1423808"/>
    <lineage>
        <taxon>Bacteria</taxon>
        <taxon>Bacillati</taxon>
        <taxon>Bacillota</taxon>
        <taxon>Bacilli</taxon>
        <taxon>Lactobacillales</taxon>
        <taxon>Lactobacillaceae</taxon>
        <taxon>Lentilactobacillus</taxon>
    </lineage>
</organism>
<keyword evidence="3" id="KW-1185">Reference proteome</keyword>
<dbReference type="PATRIC" id="fig|1423808.3.peg.1338"/>
<dbReference type="InterPro" id="IPR036388">
    <property type="entry name" value="WH-like_DNA-bd_sf"/>
</dbReference>
<dbReference type="PANTHER" id="PTHR33169:SF14">
    <property type="entry name" value="TRANSCRIPTIONAL REGULATOR RV3488"/>
    <property type="match status" value="1"/>
</dbReference>
<sequence length="108" mass="12160">MLKGILQGCLLILISDEPMYGYSISQALTEFGFQDVPKGTIYPLLINMGKKGLIVGKMQPSKEGPKRKYYYITADGLQEKAQFINQWSTLSSNVNSLIHKRSDNDESR</sequence>
<dbReference type="Pfam" id="PF03551">
    <property type="entry name" value="PadR"/>
    <property type="match status" value="1"/>
</dbReference>
<comment type="caution">
    <text evidence="2">The sequence shown here is derived from an EMBL/GenBank/DDBJ whole genome shotgun (WGS) entry which is preliminary data.</text>
</comment>